<evidence type="ECO:0000313" key="1">
    <source>
        <dbReference type="EMBL" id="GHE29334.1"/>
    </source>
</evidence>
<accession>A0A918YXX7</accession>
<reference evidence="1" key="2">
    <citation type="submission" date="2020-09" db="EMBL/GenBank/DDBJ databases">
        <authorList>
            <person name="Sun Q."/>
            <person name="Zhou Y."/>
        </authorList>
    </citation>
    <scope>NUCLEOTIDE SEQUENCE</scope>
    <source>
        <strain evidence="1">CGMCC 4.7403</strain>
    </source>
</reference>
<dbReference type="EMBL" id="BNAT01000015">
    <property type="protein sequence ID" value="GHE29334.1"/>
    <property type="molecule type" value="Genomic_DNA"/>
</dbReference>
<protein>
    <submittedName>
        <fullName evidence="1">Uncharacterized protein</fullName>
    </submittedName>
</protein>
<organism evidence="1 2">
    <name type="scientific">Streptomyces capitiformicae</name>
    <dbReference type="NCBI Taxonomy" id="2014920"/>
    <lineage>
        <taxon>Bacteria</taxon>
        <taxon>Bacillati</taxon>
        <taxon>Actinomycetota</taxon>
        <taxon>Actinomycetes</taxon>
        <taxon>Kitasatosporales</taxon>
        <taxon>Streptomycetaceae</taxon>
        <taxon>Streptomyces</taxon>
    </lineage>
</organism>
<reference evidence="1" key="1">
    <citation type="journal article" date="2014" name="Int. J. Syst. Evol. Microbiol.">
        <title>Complete genome sequence of Corynebacterium casei LMG S-19264T (=DSM 44701T), isolated from a smear-ripened cheese.</title>
        <authorList>
            <consortium name="US DOE Joint Genome Institute (JGI-PGF)"/>
            <person name="Walter F."/>
            <person name="Albersmeier A."/>
            <person name="Kalinowski J."/>
            <person name="Ruckert C."/>
        </authorList>
    </citation>
    <scope>NUCLEOTIDE SEQUENCE</scope>
    <source>
        <strain evidence="1">CGMCC 4.7403</strain>
    </source>
</reference>
<dbReference type="Proteomes" id="UP000603227">
    <property type="component" value="Unassembled WGS sequence"/>
</dbReference>
<gene>
    <name evidence="1" type="ORF">GCM10017771_45000</name>
</gene>
<sequence>MVDTQVTGAGPRRTEFFGETCIEPTDADHLIPDTKGVQQDPVTGQRTAGVGLRDAGLAAEGWKDVVVEVVIADEPSYFALP</sequence>
<evidence type="ECO:0000313" key="2">
    <source>
        <dbReference type="Proteomes" id="UP000603227"/>
    </source>
</evidence>
<dbReference type="RefSeq" id="WP_189784276.1">
    <property type="nucleotide sequence ID" value="NZ_BNAT01000015.1"/>
</dbReference>
<keyword evidence="2" id="KW-1185">Reference proteome</keyword>
<name>A0A918YXX7_9ACTN</name>
<dbReference type="AlphaFoldDB" id="A0A918YXX7"/>
<proteinExistence type="predicted"/>
<comment type="caution">
    <text evidence="1">The sequence shown here is derived from an EMBL/GenBank/DDBJ whole genome shotgun (WGS) entry which is preliminary data.</text>
</comment>